<evidence type="ECO:0000313" key="1">
    <source>
        <dbReference type="EMBL" id="SFU84026.1"/>
    </source>
</evidence>
<reference evidence="2" key="1">
    <citation type="submission" date="2016-10" db="EMBL/GenBank/DDBJ databases">
        <authorList>
            <person name="Varghese N."/>
            <person name="Submissions S."/>
        </authorList>
    </citation>
    <scope>NUCLEOTIDE SEQUENCE [LARGE SCALE GENOMIC DNA]</scope>
    <source>
        <strain evidence="2">LMG 15572</strain>
    </source>
</reference>
<keyword evidence="2" id="KW-1185">Reference proteome</keyword>
<sequence length="182" mass="22209">MEINKDIRDLIVEYANRYYRYEKDFYKKNTIKMSDNTWQRFKQENEYIEKMYARRVNNMIDDLFTDFEQALIGKAQLEYYFSNEYKFSMTFPTFYDKFKKDLFRSWLENHRQDVIGGKERLYDADGNQTTNYLLVALESSKLSGSDNYMLELRFKDYSKGEECPAGRENRLKWFEKNLGEIR</sequence>
<accession>A0A1I7JFV5</accession>
<dbReference type="RefSeq" id="WP_074658906.1">
    <property type="nucleotide sequence ID" value="NZ_FOLZ01000010.1"/>
</dbReference>
<dbReference type="AlphaFoldDB" id="A0A1I7JFV5"/>
<gene>
    <name evidence="1" type="ORF">SAMN05660328_11222</name>
</gene>
<dbReference type="Proteomes" id="UP000183629">
    <property type="component" value="Unassembled WGS sequence"/>
</dbReference>
<dbReference type="CDD" id="cd22242">
    <property type="entry name" value="AcrIIA6"/>
    <property type="match status" value="1"/>
</dbReference>
<dbReference type="InterPro" id="IPR049858">
    <property type="entry name" value="AcrIIA6-like"/>
</dbReference>
<proteinExistence type="predicted"/>
<organism evidence="1 2">
    <name type="scientific">Streptococcus gallolyticus</name>
    <dbReference type="NCBI Taxonomy" id="315405"/>
    <lineage>
        <taxon>Bacteria</taxon>
        <taxon>Bacillati</taxon>
        <taxon>Bacillota</taxon>
        <taxon>Bacilli</taxon>
        <taxon>Lactobacillales</taxon>
        <taxon>Streptococcaceae</taxon>
        <taxon>Streptococcus</taxon>
    </lineage>
</organism>
<name>A0A1I7JFV5_9STRE</name>
<dbReference type="EMBL" id="FPBN01000012">
    <property type="protein sequence ID" value="SFU84026.1"/>
    <property type="molecule type" value="Genomic_DNA"/>
</dbReference>
<protein>
    <submittedName>
        <fullName evidence="1">Uncharacterized protein</fullName>
    </submittedName>
</protein>
<evidence type="ECO:0000313" key="2">
    <source>
        <dbReference type="Proteomes" id="UP000183629"/>
    </source>
</evidence>